<dbReference type="CDD" id="cd00830">
    <property type="entry name" value="KAS_III"/>
    <property type="match status" value="1"/>
</dbReference>
<dbReference type="OrthoDB" id="4336181at2"/>
<name>A0A1M4YKC0_9GAMM</name>
<evidence type="ECO:0000259" key="3">
    <source>
        <dbReference type="Pfam" id="PF08541"/>
    </source>
</evidence>
<dbReference type="EMBL" id="FQUJ01000006">
    <property type="protein sequence ID" value="SHF06137.1"/>
    <property type="molecule type" value="Genomic_DNA"/>
</dbReference>
<gene>
    <name evidence="5" type="ORF">SAMN02745148_01747</name>
</gene>
<evidence type="ECO:0000313" key="6">
    <source>
        <dbReference type="Proteomes" id="UP000184346"/>
    </source>
</evidence>
<dbReference type="GO" id="GO:0006633">
    <property type="term" value="P:fatty acid biosynthetic process"/>
    <property type="evidence" value="ECO:0007669"/>
    <property type="project" value="InterPro"/>
</dbReference>
<dbReference type="Gene3D" id="3.40.47.10">
    <property type="match status" value="2"/>
</dbReference>
<dbReference type="InterPro" id="IPR013751">
    <property type="entry name" value="ACP_syn_III_N"/>
</dbReference>
<accession>A0A1M4YKC0</accession>
<keyword evidence="2" id="KW-0012">Acyltransferase</keyword>
<dbReference type="PANTHER" id="PTHR34069:SF2">
    <property type="entry name" value="BETA-KETOACYL-[ACYL-CARRIER-PROTEIN] SYNTHASE III"/>
    <property type="match status" value="1"/>
</dbReference>
<dbReference type="Pfam" id="PF08545">
    <property type="entry name" value="ACP_syn_III"/>
    <property type="match status" value="1"/>
</dbReference>
<reference evidence="5 6" key="1">
    <citation type="submission" date="2016-11" db="EMBL/GenBank/DDBJ databases">
        <authorList>
            <person name="Jaros S."/>
            <person name="Januszkiewicz K."/>
            <person name="Wedrychowicz H."/>
        </authorList>
    </citation>
    <scope>NUCLEOTIDE SEQUENCE [LARGE SCALE GENOMIC DNA]</scope>
    <source>
        <strain evidence="5 6">DSM 19980</strain>
    </source>
</reference>
<dbReference type="RefSeq" id="WP_072821800.1">
    <property type="nucleotide sequence ID" value="NZ_FQUJ01000006.1"/>
</dbReference>
<keyword evidence="1" id="KW-0808">Transferase</keyword>
<dbReference type="AlphaFoldDB" id="A0A1M4YKC0"/>
<dbReference type="GO" id="GO:0044550">
    <property type="term" value="P:secondary metabolite biosynthetic process"/>
    <property type="evidence" value="ECO:0007669"/>
    <property type="project" value="TreeGrafter"/>
</dbReference>
<sequence length="375" mass="40768">MTHAVITGTGLYTPEHAIDNDALVASFNTWVDRENARQADAIKRGEREPLAYSSTEFIVKASGIHSRYVLDAEGILDPDRMRPRLPRRANDEDSIQCEMGVVAAREALDRAGVEAGDIDLLIVACSNLERSYPAVAVELQMALGTRGYAFDMNVACSSATFAIDTAANAIGNGSIQRALVVSPEICSAHLNFRDRDSHFIFGDACTAIVIEADDIATAASRFEILGTRLVTRYSNAIRNNAGFLNRVTDSDPLAEDKLFVQEGRRVFKEVCPMVAQLITEHLASAQVSGDRLARLWLHQANRHMNDLIARRVLGVEPTPEQAPVILDRYANTSSAGSIIAFHLHRDDLPDNALGVVCSFGAGYSAGSVLVRKVTS</sequence>
<evidence type="ECO:0000256" key="2">
    <source>
        <dbReference type="ARBA" id="ARBA00023315"/>
    </source>
</evidence>
<protein>
    <submittedName>
        <fullName evidence="5">Beta-ketodecanoyl-[acyl-carrier-protein] synthase</fullName>
    </submittedName>
</protein>
<dbReference type="GO" id="GO:0004315">
    <property type="term" value="F:3-oxoacyl-[acyl-carrier-protein] synthase activity"/>
    <property type="evidence" value="ECO:0007669"/>
    <property type="project" value="InterPro"/>
</dbReference>
<keyword evidence="6" id="KW-1185">Reference proteome</keyword>
<dbReference type="Pfam" id="PF08541">
    <property type="entry name" value="ACP_syn_III_C"/>
    <property type="match status" value="1"/>
</dbReference>
<dbReference type="STRING" id="1121942.SAMN02745148_01747"/>
<dbReference type="PANTHER" id="PTHR34069">
    <property type="entry name" value="3-OXOACYL-[ACYL-CARRIER-PROTEIN] SYNTHASE 3"/>
    <property type="match status" value="1"/>
</dbReference>
<feature type="domain" description="Beta-ketoacyl-[acyl-carrier-protein] synthase III N-terminal" evidence="4">
    <location>
        <begin position="150"/>
        <end position="218"/>
    </location>
</feature>
<feature type="domain" description="Beta-ketoacyl-[acyl-carrier-protein] synthase III C-terminal" evidence="3">
    <location>
        <begin position="282"/>
        <end position="371"/>
    </location>
</feature>
<evidence type="ECO:0000256" key="1">
    <source>
        <dbReference type="ARBA" id="ARBA00022679"/>
    </source>
</evidence>
<dbReference type="SUPFAM" id="SSF53901">
    <property type="entry name" value="Thiolase-like"/>
    <property type="match status" value="1"/>
</dbReference>
<proteinExistence type="predicted"/>
<evidence type="ECO:0000259" key="4">
    <source>
        <dbReference type="Pfam" id="PF08545"/>
    </source>
</evidence>
<evidence type="ECO:0000313" key="5">
    <source>
        <dbReference type="EMBL" id="SHF06137.1"/>
    </source>
</evidence>
<organism evidence="5 6">
    <name type="scientific">Modicisalibacter ilicicola DSM 19980</name>
    <dbReference type="NCBI Taxonomy" id="1121942"/>
    <lineage>
        <taxon>Bacteria</taxon>
        <taxon>Pseudomonadati</taxon>
        <taxon>Pseudomonadota</taxon>
        <taxon>Gammaproteobacteria</taxon>
        <taxon>Oceanospirillales</taxon>
        <taxon>Halomonadaceae</taxon>
        <taxon>Modicisalibacter</taxon>
    </lineage>
</organism>
<dbReference type="Proteomes" id="UP000184346">
    <property type="component" value="Unassembled WGS sequence"/>
</dbReference>
<dbReference type="NCBIfam" id="NF005703">
    <property type="entry name" value="PRK07515.1"/>
    <property type="match status" value="1"/>
</dbReference>
<dbReference type="InterPro" id="IPR013747">
    <property type="entry name" value="ACP_syn_III_C"/>
</dbReference>
<dbReference type="InterPro" id="IPR016039">
    <property type="entry name" value="Thiolase-like"/>
</dbReference>